<dbReference type="InterPro" id="IPR005467">
    <property type="entry name" value="His_kinase_dom"/>
</dbReference>
<dbReference type="SMART" id="SM00387">
    <property type="entry name" value="HATPase_c"/>
    <property type="match status" value="1"/>
</dbReference>
<keyword evidence="3" id="KW-0597">Phosphoprotein</keyword>
<keyword evidence="9" id="KW-0175">Coiled coil</keyword>
<keyword evidence="6 12" id="KW-0418">Kinase</keyword>
<dbReference type="InterPro" id="IPR003661">
    <property type="entry name" value="HisK_dim/P_dom"/>
</dbReference>
<dbReference type="InterPro" id="IPR003594">
    <property type="entry name" value="HATPase_dom"/>
</dbReference>
<dbReference type="GO" id="GO:0005524">
    <property type="term" value="F:ATP binding"/>
    <property type="evidence" value="ECO:0007669"/>
    <property type="project" value="UniProtKB-KW"/>
</dbReference>
<keyword evidence="4" id="KW-0808">Transferase</keyword>
<reference evidence="12" key="1">
    <citation type="submission" date="2020-01" db="EMBL/GenBank/DDBJ databases">
        <authorList>
            <person name="Meier V. D."/>
            <person name="Meier V D."/>
        </authorList>
    </citation>
    <scope>NUCLEOTIDE SEQUENCE</scope>
    <source>
        <strain evidence="12">HLG_WM_MAG_02</strain>
    </source>
</reference>
<dbReference type="AlphaFoldDB" id="A0A6S6SS68"/>
<dbReference type="PRINTS" id="PR00344">
    <property type="entry name" value="BCTRLSENSOR"/>
</dbReference>
<evidence type="ECO:0000256" key="1">
    <source>
        <dbReference type="ARBA" id="ARBA00000085"/>
    </source>
</evidence>
<feature type="coiled-coil region" evidence="9">
    <location>
        <begin position="349"/>
        <end position="394"/>
    </location>
</feature>
<dbReference type="SUPFAM" id="SSF47384">
    <property type="entry name" value="Homodimeric domain of signal transducing histidine kinase"/>
    <property type="match status" value="1"/>
</dbReference>
<dbReference type="EC" id="2.7.13.3" evidence="2"/>
<evidence type="ECO:0000256" key="3">
    <source>
        <dbReference type="ARBA" id="ARBA00022553"/>
    </source>
</evidence>
<feature type="domain" description="Histidine kinase" evidence="11">
    <location>
        <begin position="410"/>
        <end position="625"/>
    </location>
</feature>
<keyword evidence="10" id="KW-0812">Transmembrane</keyword>
<dbReference type="EMBL" id="CACVAZ010000023">
    <property type="protein sequence ID" value="CAA6805390.1"/>
    <property type="molecule type" value="Genomic_DNA"/>
</dbReference>
<keyword evidence="10" id="KW-0472">Membrane</keyword>
<dbReference type="Gene3D" id="3.30.565.10">
    <property type="entry name" value="Histidine kinase-like ATPase, C-terminal domain"/>
    <property type="match status" value="1"/>
</dbReference>
<sequence>MKILKQRTRIVILTILLIITVVGTFSYISLEKIQNILIDKSFSSLTTSRDIKKQQVKDFFARKIIDIEAVARSLDIASLINNLNDLDDDLDNDFVFNNQEFLANYTKKHGYLEMFILCVEKGNVLYHQKKLTPIKTSIENETFKENRLSEIWKKTVESKRVVFLDMKKSAEKEEEPSLLMGTRIYMDGKFKAVLVFKISNEGLSKIMNFRKGYGTTQEDYLLGPDNLRRSESNVCQSTHNSKLSSSSVIKIQCDSKAVTKALARGKSQEIIVNYNGNRILSAYSPININQDLQWGILSEIDEKEVLIVLQSIRDTIIIYAVMFVFLISAIVLFVVYRMFELDKKEIDKSKKMNQNLRSINKKLAESEYEVILKNEQLEIKVDEVITKNKQNQNLLFQQSKMASMGEMIGNIAHQWRQPLNALSALNIRLGIKYQRGKLSDEEMSIFAEKSNQLIQGMSHTIDDFRNFFSPKKSSQWFYVEEAIEEALHFIESSYNINNIYLMNYTSTNIEIKNHKNELIQVLLNIFNNSKDAIKENNTNNGMVSINVSATLESLKIMIQDNGGGIKQEIIDRVFEPYFTTKFQDEGTGIGLYMSKMIIEESMQGKLKLENSADGVLTTIELSITPKHP</sequence>
<keyword evidence="7" id="KW-0067">ATP-binding</keyword>
<dbReference type="Gene3D" id="3.30.450.20">
    <property type="entry name" value="PAS domain"/>
    <property type="match status" value="1"/>
</dbReference>
<keyword evidence="10" id="KW-1133">Transmembrane helix</keyword>
<dbReference type="CDD" id="cd00082">
    <property type="entry name" value="HisKA"/>
    <property type="match status" value="1"/>
</dbReference>
<keyword evidence="8" id="KW-0902">Two-component regulatory system</keyword>
<gene>
    <name evidence="12" type="ORF">HELGO_WM11457</name>
</gene>
<organism evidence="12">
    <name type="scientific">uncultured Sulfurovum sp</name>
    <dbReference type="NCBI Taxonomy" id="269237"/>
    <lineage>
        <taxon>Bacteria</taxon>
        <taxon>Pseudomonadati</taxon>
        <taxon>Campylobacterota</taxon>
        <taxon>Epsilonproteobacteria</taxon>
        <taxon>Campylobacterales</taxon>
        <taxon>Sulfurovaceae</taxon>
        <taxon>Sulfurovum</taxon>
        <taxon>environmental samples</taxon>
    </lineage>
</organism>
<dbReference type="Gene3D" id="1.10.287.130">
    <property type="match status" value="1"/>
</dbReference>
<evidence type="ECO:0000256" key="9">
    <source>
        <dbReference type="SAM" id="Coils"/>
    </source>
</evidence>
<name>A0A6S6SS68_9BACT</name>
<feature type="transmembrane region" description="Helical" evidence="10">
    <location>
        <begin position="316"/>
        <end position="339"/>
    </location>
</feature>
<evidence type="ECO:0000256" key="10">
    <source>
        <dbReference type="SAM" id="Phobius"/>
    </source>
</evidence>
<protein>
    <recommendedName>
        <fullName evidence="2">histidine kinase</fullName>
        <ecNumber evidence="2">2.7.13.3</ecNumber>
    </recommendedName>
</protein>
<dbReference type="InterPro" id="IPR036097">
    <property type="entry name" value="HisK_dim/P_sf"/>
</dbReference>
<evidence type="ECO:0000256" key="5">
    <source>
        <dbReference type="ARBA" id="ARBA00022741"/>
    </source>
</evidence>
<dbReference type="InterPro" id="IPR004358">
    <property type="entry name" value="Sig_transdc_His_kin-like_C"/>
</dbReference>
<evidence type="ECO:0000256" key="6">
    <source>
        <dbReference type="ARBA" id="ARBA00022777"/>
    </source>
</evidence>
<evidence type="ECO:0000313" key="12">
    <source>
        <dbReference type="EMBL" id="CAA6805390.1"/>
    </source>
</evidence>
<evidence type="ECO:0000256" key="7">
    <source>
        <dbReference type="ARBA" id="ARBA00022840"/>
    </source>
</evidence>
<proteinExistence type="predicted"/>
<dbReference type="PANTHER" id="PTHR43065">
    <property type="entry name" value="SENSOR HISTIDINE KINASE"/>
    <property type="match status" value="1"/>
</dbReference>
<dbReference type="GO" id="GO:0000155">
    <property type="term" value="F:phosphorelay sensor kinase activity"/>
    <property type="evidence" value="ECO:0007669"/>
    <property type="project" value="InterPro"/>
</dbReference>
<comment type="catalytic activity">
    <reaction evidence="1">
        <text>ATP + protein L-histidine = ADP + protein N-phospho-L-histidine.</text>
        <dbReference type="EC" id="2.7.13.3"/>
    </reaction>
</comment>
<evidence type="ECO:0000256" key="4">
    <source>
        <dbReference type="ARBA" id="ARBA00022679"/>
    </source>
</evidence>
<accession>A0A6S6SS68</accession>
<dbReference type="SUPFAM" id="SSF55874">
    <property type="entry name" value="ATPase domain of HSP90 chaperone/DNA topoisomerase II/histidine kinase"/>
    <property type="match status" value="1"/>
</dbReference>
<dbReference type="PANTHER" id="PTHR43065:SF10">
    <property type="entry name" value="PEROXIDE STRESS-ACTIVATED HISTIDINE KINASE MAK3"/>
    <property type="match status" value="1"/>
</dbReference>
<feature type="transmembrane region" description="Helical" evidence="10">
    <location>
        <begin position="12"/>
        <end position="30"/>
    </location>
</feature>
<evidence type="ECO:0000256" key="8">
    <source>
        <dbReference type="ARBA" id="ARBA00023012"/>
    </source>
</evidence>
<dbReference type="PROSITE" id="PS50109">
    <property type="entry name" value="HIS_KIN"/>
    <property type="match status" value="1"/>
</dbReference>
<dbReference type="Pfam" id="PF02518">
    <property type="entry name" value="HATPase_c"/>
    <property type="match status" value="1"/>
</dbReference>
<evidence type="ECO:0000259" key="11">
    <source>
        <dbReference type="PROSITE" id="PS50109"/>
    </source>
</evidence>
<evidence type="ECO:0000256" key="2">
    <source>
        <dbReference type="ARBA" id="ARBA00012438"/>
    </source>
</evidence>
<dbReference type="InterPro" id="IPR036890">
    <property type="entry name" value="HATPase_C_sf"/>
</dbReference>
<keyword evidence="5" id="KW-0547">Nucleotide-binding</keyword>